<dbReference type="PROSITE" id="PS51186">
    <property type="entry name" value="GNAT"/>
    <property type="match status" value="2"/>
</dbReference>
<keyword evidence="1 4" id="KW-0808">Transferase</keyword>
<feature type="domain" description="N-acetyltransferase" evidence="3">
    <location>
        <begin position="146"/>
        <end position="280"/>
    </location>
</feature>
<dbReference type="Proteomes" id="UP000198619">
    <property type="component" value="Unassembled WGS sequence"/>
</dbReference>
<keyword evidence="2" id="KW-0012">Acyltransferase</keyword>
<dbReference type="InterPro" id="IPR000182">
    <property type="entry name" value="GNAT_dom"/>
</dbReference>
<proteinExistence type="predicted"/>
<dbReference type="AlphaFoldDB" id="A0A1I1AW47"/>
<organism evidence="4 5">
    <name type="scientific">Clostridium frigidicarnis</name>
    <dbReference type="NCBI Taxonomy" id="84698"/>
    <lineage>
        <taxon>Bacteria</taxon>
        <taxon>Bacillati</taxon>
        <taxon>Bacillota</taxon>
        <taxon>Clostridia</taxon>
        <taxon>Eubacteriales</taxon>
        <taxon>Clostridiaceae</taxon>
        <taxon>Clostridium</taxon>
    </lineage>
</organism>
<name>A0A1I1AW47_9CLOT</name>
<dbReference type="EMBL" id="FOKI01000044">
    <property type="protein sequence ID" value="SFB40560.1"/>
    <property type="molecule type" value="Genomic_DNA"/>
</dbReference>
<feature type="domain" description="N-acetyltransferase" evidence="3">
    <location>
        <begin position="1"/>
        <end position="131"/>
    </location>
</feature>
<evidence type="ECO:0000259" key="3">
    <source>
        <dbReference type="PROSITE" id="PS51186"/>
    </source>
</evidence>
<reference evidence="4 5" key="1">
    <citation type="submission" date="2016-10" db="EMBL/GenBank/DDBJ databases">
        <authorList>
            <person name="de Groot N.N."/>
        </authorList>
    </citation>
    <scope>NUCLEOTIDE SEQUENCE [LARGE SCALE GENOMIC DNA]</scope>
    <source>
        <strain evidence="4 5">DSM 12271</strain>
    </source>
</reference>
<protein>
    <submittedName>
        <fullName evidence="4">Acetyltransferase (GNAT) domain-containing protein</fullName>
    </submittedName>
</protein>
<dbReference type="OrthoDB" id="95438at2"/>
<accession>A0A1I1AW47</accession>
<dbReference type="InterPro" id="IPR016181">
    <property type="entry name" value="Acyl_CoA_acyltransferase"/>
</dbReference>
<dbReference type="Gene3D" id="3.40.630.30">
    <property type="match status" value="2"/>
</dbReference>
<dbReference type="GO" id="GO:0016747">
    <property type="term" value="F:acyltransferase activity, transferring groups other than amino-acyl groups"/>
    <property type="evidence" value="ECO:0007669"/>
    <property type="project" value="InterPro"/>
</dbReference>
<evidence type="ECO:0000256" key="1">
    <source>
        <dbReference type="ARBA" id="ARBA00022679"/>
    </source>
</evidence>
<dbReference type="Pfam" id="PF13673">
    <property type="entry name" value="Acetyltransf_10"/>
    <property type="match status" value="1"/>
</dbReference>
<dbReference type="InterPro" id="IPR050680">
    <property type="entry name" value="YpeA/RimI_acetyltransf"/>
</dbReference>
<dbReference type="SUPFAM" id="SSF55729">
    <property type="entry name" value="Acyl-CoA N-acyltransferases (Nat)"/>
    <property type="match status" value="2"/>
</dbReference>
<dbReference type="CDD" id="cd04301">
    <property type="entry name" value="NAT_SF"/>
    <property type="match status" value="1"/>
</dbReference>
<evidence type="ECO:0000256" key="2">
    <source>
        <dbReference type="ARBA" id="ARBA00023315"/>
    </source>
</evidence>
<evidence type="ECO:0000313" key="4">
    <source>
        <dbReference type="EMBL" id="SFB40560.1"/>
    </source>
</evidence>
<evidence type="ECO:0000313" key="5">
    <source>
        <dbReference type="Proteomes" id="UP000198619"/>
    </source>
</evidence>
<dbReference type="RefSeq" id="WP_090042905.1">
    <property type="nucleotide sequence ID" value="NZ_FOKI01000044.1"/>
</dbReference>
<dbReference type="PANTHER" id="PTHR43420">
    <property type="entry name" value="ACETYLTRANSFERASE"/>
    <property type="match status" value="1"/>
</dbReference>
<sequence>MIRDYRKSDIDEIVKIYTLEYKAMPEEIENLKSASKILVYDDNGIQGFIRLAMSSQYCYAEMGVVSNELIKPVGLKLWEAAKKLLVEKSINFVEIFHVKDNLEWQNLYNEIGFEYWYSVYRFTYDGNKFNEPNICAVKYEDKYYEDKIRLESEAFSVLRRENDIKPYNWYLNASREELEANRKGILEDKEYIYLFFEENEMVGASMVKNAEIDLLFVNIKFQGKGYGKKILEFTMNRGLEQNATAVNLNALAKNEKALKLYKNVGFRIVQAQDARRLIIK</sequence>
<dbReference type="STRING" id="84698.SAMN04488528_104416"/>
<keyword evidence="5" id="KW-1185">Reference proteome</keyword>
<gene>
    <name evidence="4" type="ORF">SAMN04488528_104416</name>
</gene>